<dbReference type="AlphaFoldDB" id="A0A445LTP9"/>
<gene>
    <name evidence="2" type="ORF">D0Y65_004977</name>
</gene>
<dbReference type="Proteomes" id="UP000289340">
    <property type="component" value="Chromosome 2"/>
</dbReference>
<organism evidence="2 3">
    <name type="scientific">Glycine soja</name>
    <name type="common">Wild soybean</name>
    <dbReference type="NCBI Taxonomy" id="3848"/>
    <lineage>
        <taxon>Eukaryota</taxon>
        <taxon>Viridiplantae</taxon>
        <taxon>Streptophyta</taxon>
        <taxon>Embryophyta</taxon>
        <taxon>Tracheophyta</taxon>
        <taxon>Spermatophyta</taxon>
        <taxon>Magnoliopsida</taxon>
        <taxon>eudicotyledons</taxon>
        <taxon>Gunneridae</taxon>
        <taxon>Pentapetalae</taxon>
        <taxon>rosids</taxon>
        <taxon>fabids</taxon>
        <taxon>Fabales</taxon>
        <taxon>Fabaceae</taxon>
        <taxon>Papilionoideae</taxon>
        <taxon>50 kb inversion clade</taxon>
        <taxon>NPAAA clade</taxon>
        <taxon>indigoferoid/millettioid clade</taxon>
        <taxon>Phaseoleae</taxon>
        <taxon>Glycine</taxon>
        <taxon>Glycine subgen. Soja</taxon>
    </lineage>
</organism>
<sequence length="174" mass="19157">MWFLSIVDMVEAGLRPLTDDNGAMQTINIANQHGNVHLYVLHPIYVGEAIECIDCVPADQENNIGPVADNSLGQQNNGPVAENGAVVDDSIQVDDNGPDSNIGPVDHSGNCGSINVNKDKGKKILVENQRDNDTESDDIARNVIFYDSEEEDMVMKDLWLVDMDLWLVMMDLCL</sequence>
<accession>A0A445LTP9</accession>
<keyword evidence="3" id="KW-1185">Reference proteome</keyword>
<reference evidence="2 3" key="1">
    <citation type="submission" date="2018-09" db="EMBL/GenBank/DDBJ databases">
        <title>A high-quality reference genome of wild soybean provides a powerful tool to mine soybean genomes.</title>
        <authorList>
            <person name="Xie M."/>
            <person name="Chung C.Y.L."/>
            <person name="Li M.-W."/>
            <person name="Wong F.-L."/>
            <person name="Chan T.-F."/>
            <person name="Lam H.-M."/>
        </authorList>
    </citation>
    <scope>NUCLEOTIDE SEQUENCE [LARGE SCALE GENOMIC DNA]</scope>
    <source>
        <strain evidence="3">cv. W05</strain>
        <tissue evidence="2">Hypocotyl of etiolated seedlings</tissue>
    </source>
</reference>
<evidence type="ECO:0000313" key="3">
    <source>
        <dbReference type="Proteomes" id="UP000289340"/>
    </source>
</evidence>
<proteinExistence type="predicted"/>
<dbReference type="EMBL" id="QZWG01000002">
    <property type="protein sequence ID" value="RZC26589.1"/>
    <property type="molecule type" value="Genomic_DNA"/>
</dbReference>
<dbReference type="EMBL" id="QZWG01000002">
    <property type="protein sequence ID" value="RZC26588.1"/>
    <property type="molecule type" value="Genomic_DNA"/>
</dbReference>
<evidence type="ECO:0000313" key="2">
    <source>
        <dbReference type="EMBL" id="RZC26588.1"/>
    </source>
</evidence>
<protein>
    <submittedName>
        <fullName evidence="2">Uncharacterized protein</fullName>
    </submittedName>
</protein>
<comment type="caution">
    <text evidence="2">The sequence shown here is derived from an EMBL/GenBank/DDBJ whole genome shotgun (WGS) entry which is preliminary data.</text>
</comment>
<evidence type="ECO:0000256" key="1">
    <source>
        <dbReference type="SAM" id="MobiDB-lite"/>
    </source>
</evidence>
<name>A0A445LTP9_GLYSO</name>
<feature type="region of interest" description="Disordered" evidence="1">
    <location>
        <begin position="96"/>
        <end position="115"/>
    </location>
</feature>